<accession>A0A314UYX3</accession>
<proteinExistence type="predicted"/>
<dbReference type="PANTHER" id="PTHR38936">
    <property type="entry name" value="TITIN-LIKE ISOFORM X2"/>
    <property type="match status" value="1"/>
</dbReference>
<name>A0A314UYX3_PRUYE</name>
<dbReference type="AlphaFoldDB" id="A0A314UYX3"/>
<protein>
    <submittedName>
        <fullName evidence="2">Uncharacterized protein</fullName>
    </submittedName>
</protein>
<evidence type="ECO:0000313" key="2">
    <source>
        <dbReference type="EMBL" id="PQM42621.1"/>
    </source>
</evidence>
<dbReference type="OrthoDB" id="1937314at2759"/>
<dbReference type="EMBL" id="PJQY01002797">
    <property type="protein sequence ID" value="PQM42621.1"/>
    <property type="molecule type" value="Genomic_DNA"/>
</dbReference>
<dbReference type="Proteomes" id="UP000250321">
    <property type="component" value="Unassembled WGS sequence"/>
</dbReference>
<organism evidence="2 3">
    <name type="scientific">Prunus yedoensis var. nudiflora</name>
    <dbReference type="NCBI Taxonomy" id="2094558"/>
    <lineage>
        <taxon>Eukaryota</taxon>
        <taxon>Viridiplantae</taxon>
        <taxon>Streptophyta</taxon>
        <taxon>Embryophyta</taxon>
        <taxon>Tracheophyta</taxon>
        <taxon>Spermatophyta</taxon>
        <taxon>Magnoliopsida</taxon>
        <taxon>eudicotyledons</taxon>
        <taxon>Gunneridae</taxon>
        <taxon>Pentapetalae</taxon>
        <taxon>rosids</taxon>
        <taxon>fabids</taxon>
        <taxon>Rosales</taxon>
        <taxon>Rosaceae</taxon>
        <taxon>Amygdaloideae</taxon>
        <taxon>Amygdaleae</taxon>
        <taxon>Prunus</taxon>
    </lineage>
</organism>
<evidence type="ECO:0000313" key="3">
    <source>
        <dbReference type="Proteomes" id="UP000250321"/>
    </source>
</evidence>
<evidence type="ECO:0000256" key="1">
    <source>
        <dbReference type="SAM" id="MobiDB-lite"/>
    </source>
</evidence>
<sequence>MILPIEEQGTKTYKNRPKCSGVVVRRSLRIRDHVVPTENQNMEHVIEDITDSEGESEDEQPAHKMHGSSSGKKSMEEKFDYLVQLLETMNSKVMHSSREIISFCV</sequence>
<feature type="compositionally biased region" description="Acidic residues" evidence="1">
    <location>
        <begin position="48"/>
        <end position="59"/>
    </location>
</feature>
<feature type="region of interest" description="Disordered" evidence="1">
    <location>
        <begin position="37"/>
        <end position="73"/>
    </location>
</feature>
<reference evidence="2 3" key="1">
    <citation type="submission" date="2018-02" db="EMBL/GenBank/DDBJ databases">
        <title>Draft genome of wild Prunus yedoensis var. nudiflora.</title>
        <authorList>
            <person name="Baek S."/>
            <person name="Kim J.-H."/>
            <person name="Choi K."/>
            <person name="Kim G.-B."/>
            <person name="Cho A."/>
            <person name="Jang H."/>
            <person name="Shin C.-H."/>
            <person name="Yu H.-J."/>
            <person name="Mun J.-H."/>
        </authorList>
    </citation>
    <scope>NUCLEOTIDE SEQUENCE [LARGE SCALE GENOMIC DNA]</scope>
    <source>
        <strain evidence="3">cv. Jeju island</strain>
        <tissue evidence="2">Leaf</tissue>
    </source>
</reference>
<gene>
    <name evidence="2" type="ORF">Pyn_30938</name>
</gene>
<comment type="caution">
    <text evidence="2">The sequence shown here is derived from an EMBL/GenBank/DDBJ whole genome shotgun (WGS) entry which is preliminary data.</text>
</comment>
<keyword evidence="3" id="KW-1185">Reference proteome</keyword>
<dbReference type="PANTHER" id="PTHR38936:SF1">
    <property type="entry name" value="DUF641 DOMAIN-CONTAINING PROTEIN"/>
    <property type="match status" value="1"/>
</dbReference>